<dbReference type="InterPro" id="IPR011990">
    <property type="entry name" value="TPR-like_helical_dom_sf"/>
</dbReference>
<keyword evidence="3" id="KW-0472">Membrane</keyword>
<dbReference type="Gene3D" id="3.30.70.270">
    <property type="match status" value="1"/>
</dbReference>
<dbReference type="InterPro" id="IPR050469">
    <property type="entry name" value="Diguanylate_Cyclase"/>
</dbReference>
<dbReference type="SUPFAM" id="SSF55073">
    <property type="entry name" value="Nucleotide cyclase"/>
    <property type="match status" value="1"/>
</dbReference>
<reference evidence="5 6" key="1">
    <citation type="submission" date="2018-01" db="EMBL/GenBank/DDBJ databases">
        <title>Draft genome sequences of six Vibrio diazotrophicus strains isolated from deep-sea sediments of the Baltic Sea.</title>
        <authorList>
            <person name="Castillo D."/>
            <person name="Vandieken V."/>
            <person name="Chiang O."/>
            <person name="Middelboe M."/>
        </authorList>
    </citation>
    <scope>NUCLEOTIDE SEQUENCE [LARGE SCALE GENOMIC DNA]</scope>
    <source>
        <strain evidence="5 6">60.27F</strain>
    </source>
</reference>
<proteinExistence type="predicted"/>
<feature type="domain" description="GGDEF" evidence="4">
    <location>
        <begin position="506"/>
        <end position="645"/>
    </location>
</feature>
<dbReference type="NCBIfam" id="TIGR00254">
    <property type="entry name" value="GGDEF"/>
    <property type="match status" value="1"/>
</dbReference>
<dbReference type="OrthoDB" id="5906165at2"/>
<dbReference type="GO" id="GO:1902201">
    <property type="term" value="P:negative regulation of bacterial-type flagellum-dependent cell motility"/>
    <property type="evidence" value="ECO:0007669"/>
    <property type="project" value="TreeGrafter"/>
</dbReference>
<dbReference type="InterPro" id="IPR043128">
    <property type="entry name" value="Rev_trsase/Diguanyl_cyclase"/>
</dbReference>
<evidence type="ECO:0000256" key="3">
    <source>
        <dbReference type="SAM" id="Phobius"/>
    </source>
</evidence>
<dbReference type="AlphaFoldDB" id="A0A2J8I136"/>
<sequence>MLNIYTAILLFSLFFFNPISQASERAEWEAVVNKTLSRNPNSVLQLLKDRYTSLPPSSEKLYIASRIHDYMTRHGLHYFGSDNATQLAYSKEEKQFIEALNKEENEQFFEAGEIYQELYSRMKQRQDSDGIFLFEYHLCRLLNLQGNYLHNQNFCDQLQHSLEHSGNPVLPRYRAFIVIAKNLELIGDYKGALDYYKRLLDEIPEGTDTAEIFNDIGLLLCTLGQYQQALEYLYRALTLHIENHNDDGIAQTEHSLGEVYHHKGELHQSIAHFNKARLIHLKKNDLRGLAYVHLGLGKSHNELGAFHEGINELLKGLDYAIQYKDIGLKSDIVLALSNSYVQKKYYRQAEYYGLKAKTLAEESQNARTLTQALRQLAKIADKSGKYELALSYYREYVENEITIRDQEHFKALEALDQSTSSLQQKNLRSELLTQNEQLNNHVELMKQERRYLLLLIVLLLLSIAYLVHKSGHLKSNQKMDGLTDALHRTVFINHLKTVEKPQTLETRNMVILFDIDNLKLINDRYGYGVGNKALRTISNMMKKCLKTDDFWGRLGGDEFITVLTNVDQYEVQQRVESLHKALTSRPYWYHTNESGNKKPLYLSTSFAFMATAGQISDFNQLYSVLDQALFKTKQKGQNCIFDACSDSIDCSFALKTQ</sequence>
<evidence type="ECO:0000256" key="2">
    <source>
        <dbReference type="PROSITE-ProRule" id="PRU00339"/>
    </source>
</evidence>
<keyword evidence="3" id="KW-1133">Transmembrane helix</keyword>
<comment type="caution">
    <text evidence="5">The sequence shown here is derived from an EMBL/GenBank/DDBJ whole genome shotgun (WGS) entry which is preliminary data.</text>
</comment>
<dbReference type="Gene3D" id="1.25.40.10">
    <property type="entry name" value="Tetratricopeptide repeat domain"/>
    <property type="match status" value="2"/>
</dbReference>
<organism evidence="5 6">
    <name type="scientific">Vibrio diazotrophicus</name>
    <dbReference type="NCBI Taxonomy" id="685"/>
    <lineage>
        <taxon>Bacteria</taxon>
        <taxon>Pseudomonadati</taxon>
        <taxon>Pseudomonadota</taxon>
        <taxon>Gammaproteobacteria</taxon>
        <taxon>Vibrionales</taxon>
        <taxon>Vibrionaceae</taxon>
        <taxon>Vibrio</taxon>
    </lineage>
</organism>
<dbReference type="GO" id="GO:0043709">
    <property type="term" value="P:cell adhesion involved in single-species biofilm formation"/>
    <property type="evidence" value="ECO:0007669"/>
    <property type="project" value="TreeGrafter"/>
</dbReference>
<accession>A0A2J8I136</accession>
<dbReference type="SUPFAM" id="SSF48452">
    <property type="entry name" value="TPR-like"/>
    <property type="match status" value="1"/>
</dbReference>
<dbReference type="EC" id="2.7.7.65" evidence="1"/>
<evidence type="ECO:0000313" key="5">
    <source>
        <dbReference type="EMBL" id="PNI04204.1"/>
    </source>
</evidence>
<dbReference type="GO" id="GO:0052621">
    <property type="term" value="F:diguanylate cyclase activity"/>
    <property type="evidence" value="ECO:0007669"/>
    <property type="project" value="UniProtKB-EC"/>
</dbReference>
<protein>
    <recommendedName>
        <fullName evidence="1">diguanylate cyclase</fullName>
        <ecNumber evidence="1">2.7.7.65</ecNumber>
    </recommendedName>
</protein>
<name>A0A2J8I136_VIBDI</name>
<dbReference type="PROSITE" id="PS50887">
    <property type="entry name" value="GGDEF"/>
    <property type="match status" value="1"/>
</dbReference>
<evidence type="ECO:0000259" key="4">
    <source>
        <dbReference type="PROSITE" id="PS50887"/>
    </source>
</evidence>
<dbReference type="InterPro" id="IPR029787">
    <property type="entry name" value="Nucleotide_cyclase"/>
</dbReference>
<dbReference type="Pfam" id="PF13424">
    <property type="entry name" value="TPR_12"/>
    <property type="match status" value="1"/>
</dbReference>
<dbReference type="InterPro" id="IPR019734">
    <property type="entry name" value="TPR_rpt"/>
</dbReference>
<dbReference type="SMART" id="SM00267">
    <property type="entry name" value="GGDEF"/>
    <property type="match status" value="1"/>
</dbReference>
<dbReference type="Pfam" id="PF00990">
    <property type="entry name" value="GGDEF"/>
    <property type="match status" value="1"/>
</dbReference>
<dbReference type="InterPro" id="IPR000160">
    <property type="entry name" value="GGDEF_dom"/>
</dbReference>
<dbReference type="PROSITE" id="PS50005">
    <property type="entry name" value="TPR"/>
    <property type="match status" value="1"/>
</dbReference>
<dbReference type="CDD" id="cd01949">
    <property type="entry name" value="GGDEF"/>
    <property type="match status" value="1"/>
</dbReference>
<gene>
    <name evidence="5" type="ORF">C1N32_14520</name>
</gene>
<keyword evidence="2" id="KW-0802">TPR repeat</keyword>
<evidence type="ECO:0000256" key="1">
    <source>
        <dbReference type="ARBA" id="ARBA00012528"/>
    </source>
</evidence>
<evidence type="ECO:0000313" key="6">
    <source>
        <dbReference type="Proteomes" id="UP000236449"/>
    </source>
</evidence>
<dbReference type="EMBL" id="POSK01000009">
    <property type="protein sequence ID" value="PNI04204.1"/>
    <property type="molecule type" value="Genomic_DNA"/>
</dbReference>
<dbReference type="PANTHER" id="PTHR45138">
    <property type="entry name" value="REGULATORY COMPONENTS OF SENSORY TRANSDUCTION SYSTEM"/>
    <property type="match status" value="1"/>
</dbReference>
<dbReference type="GO" id="GO:0005886">
    <property type="term" value="C:plasma membrane"/>
    <property type="evidence" value="ECO:0007669"/>
    <property type="project" value="TreeGrafter"/>
</dbReference>
<dbReference type="RefSeq" id="WP_102966593.1">
    <property type="nucleotide sequence ID" value="NZ_POSK01000009.1"/>
</dbReference>
<dbReference type="SMART" id="SM00028">
    <property type="entry name" value="TPR"/>
    <property type="match status" value="5"/>
</dbReference>
<dbReference type="Proteomes" id="UP000236449">
    <property type="component" value="Unassembled WGS sequence"/>
</dbReference>
<feature type="transmembrane region" description="Helical" evidence="3">
    <location>
        <begin position="451"/>
        <end position="468"/>
    </location>
</feature>
<dbReference type="PANTHER" id="PTHR45138:SF24">
    <property type="entry name" value="DIGUANYLATE CYCLASE DGCC-RELATED"/>
    <property type="match status" value="1"/>
</dbReference>
<feature type="repeat" description="TPR" evidence="2">
    <location>
        <begin position="210"/>
        <end position="243"/>
    </location>
</feature>
<keyword evidence="3" id="KW-0812">Transmembrane</keyword>